<evidence type="ECO:0008006" key="5">
    <source>
        <dbReference type="Google" id="ProtNLM"/>
    </source>
</evidence>
<evidence type="ECO:0000313" key="3">
    <source>
        <dbReference type="EMBL" id="GAP64620.1"/>
    </source>
</evidence>
<dbReference type="InParanoid" id="A0A0M9UE21"/>
<evidence type="ECO:0000256" key="1">
    <source>
        <dbReference type="SAM" id="Coils"/>
    </source>
</evidence>
<keyword evidence="2" id="KW-1133">Transmembrane helix</keyword>
<dbReference type="InterPro" id="IPR007060">
    <property type="entry name" value="FtsL/DivIC"/>
</dbReference>
<name>A0A0M9UE21_9CHLR</name>
<reference evidence="3 4" key="1">
    <citation type="journal article" date="2015" name="Genome Announc.">
        <title>Draft Genome Sequence of a Heterotrophic Facultative Anaerobic Thermophilic Bacterium, Ardenticatena maritima Strain 110ST.</title>
        <authorList>
            <person name="Kawaichi S."/>
            <person name="Yoshida T."/>
            <person name="Sako Y."/>
            <person name="Nakamura R."/>
        </authorList>
    </citation>
    <scope>NUCLEOTIDE SEQUENCE [LARGE SCALE GENOMIC DNA]</scope>
    <source>
        <strain evidence="3 4">110S</strain>
    </source>
</reference>
<accession>A0A0M9UE21</accession>
<keyword evidence="2" id="KW-0472">Membrane</keyword>
<gene>
    <name evidence="3" type="ORF">ARMA_3043</name>
</gene>
<sequence length="118" mass="13677">MRESVWRVQQTRPVRRLSAFSGETAQRALLLVVLIGILLFLYLAQVSQVATTQFDIEKMEREYIQLQEANRELERQIAELESPEHVLQFARENGYVPVYEAEYLVLPAEPANQSEQTP</sequence>
<organism evidence="3 4">
    <name type="scientific">Ardenticatena maritima</name>
    <dbReference type="NCBI Taxonomy" id="872965"/>
    <lineage>
        <taxon>Bacteria</taxon>
        <taxon>Bacillati</taxon>
        <taxon>Chloroflexota</taxon>
        <taxon>Ardenticatenia</taxon>
        <taxon>Ardenticatenales</taxon>
        <taxon>Ardenticatenaceae</taxon>
        <taxon>Ardenticatena</taxon>
    </lineage>
</organism>
<reference evidence="4" key="2">
    <citation type="submission" date="2015-08" db="EMBL/GenBank/DDBJ databases">
        <title>Draft Genome Sequence of a Heterotrophic Facultative Anaerobic Bacterium Ardenticatena maritima Strain 110S.</title>
        <authorList>
            <person name="Kawaichi S."/>
            <person name="Yoshida T."/>
            <person name="Sako Y."/>
            <person name="Nakamura R."/>
        </authorList>
    </citation>
    <scope>NUCLEOTIDE SEQUENCE [LARGE SCALE GENOMIC DNA]</scope>
    <source>
        <strain evidence="4">110S</strain>
    </source>
</reference>
<keyword evidence="2" id="KW-0812">Transmembrane</keyword>
<evidence type="ECO:0000256" key="2">
    <source>
        <dbReference type="SAM" id="Phobius"/>
    </source>
</evidence>
<feature type="coiled-coil region" evidence="1">
    <location>
        <begin position="49"/>
        <end position="83"/>
    </location>
</feature>
<proteinExistence type="predicted"/>
<protein>
    <recommendedName>
        <fullName evidence="5">Cell division protein FtsL</fullName>
    </recommendedName>
</protein>
<dbReference type="Proteomes" id="UP000037784">
    <property type="component" value="Unassembled WGS sequence"/>
</dbReference>
<dbReference type="EMBL" id="BBZA01000292">
    <property type="protein sequence ID" value="GAP64620.1"/>
    <property type="molecule type" value="Genomic_DNA"/>
</dbReference>
<comment type="caution">
    <text evidence="3">The sequence shown here is derived from an EMBL/GenBank/DDBJ whole genome shotgun (WGS) entry which is preliminary data.</text>
</comment>
<keyword evidence="4" id="KW-1185">Reference proteome</keyword>
<dbReference type="STRING" id="872965.SE16_11885"/>
<feature type="transmembrane region" description="Helical" evidence="2">
    <location>
        <begin position="25"/>
        <end position="44"/>
    </location>
</feature>
<evidence type="ECO:0000313" key="4">
    <source>
        <dbReference type="Proteomes" id="UP000037784"/>
    </source>
</evidence>
<dbReference type="AlphaFoldDB" id="A0A0M9UE21"/>
<keyword evidence="1" id="KW-0175">Coiled coil</keyword>
<dbReference type="Pfam" id="PF04977">
    <property type="entry name" value="DivIC"/>
    <property type="match status" value="1"/>
</dbReference>